<comment type="similarity">
    <text evidence="1">Belongs to the PPR family. PCMP-H subfamily.</text>
</comment>
<dbReference type="PROSITE" id="PS51375">
    <property type="entry name" value="PPR"/>
    <property type="match status" value="6"/>
</dbReference>
<dbReference type="InterPro" id="IPR046849">
    <property type="entry name" value="E2_motif"/>
</dbReference>
<feature type="repeat" description="PPR" evidence="3">
    <location>
        <begin position="549"/>
        <end position="579"/>
    </location>
</feature>
<dbReference type="Proteomes" id="UP000238479">
    <property type="component" value="Chromosome 3"/>
</dbReference>
<evidence type="ECO:0000259" key="4">
    <source>
        <dbReference type="Pfam" id="PF14432"/>
    </source>
</evidence>
<dbReference type="InterPro" id="IPR032867">
    <property type="entry name" value="DYW_dom"/>
</dbReference>
<dbReference type="AlphaFoldDB" id="A0A2P6R6B4"/>
<evidence type="ECO:0000256" key="3">
    <source>
        <dbReference type="PROSITE-ProRule" id="PRU00708"/>
    </source>
</evidence>
<feature type="repeat" description="PPR" evidence="3">
    <location>
        <begin position="109"/>
        <end position="143"/>
    </location>
</feature>
<evidence type="ECO:0000256" key="2">
    <source>
        <dbReference type="ARBA" id="ARBA00022737"/>
    </source>
</evidence>
<dbReference type="PANTHER" id="PTHR47926:SF452">
    <property type="entry name" value="PENTATRICOPEPTIDE REPEAT-CONTAINING PROTEIN"/>
    <property type="match status" value="1"/>
</dbReference>
<comment type="caution">
    <text evidence="5">The sequence shown here is derived from an EMBL/GenBank/DDBJ whole genome shotgun (WGS) entry which is preliminary data.</text>
</comment>
<dbReference type="FunFam" id="1.25.40.10:FF:000344">
    <property type="entry name" value="Pentatricopeptide repeat-containing protein"/>
    <property type="match status" value="1"/>
</dbReference>
<dbReference type="FunFam" id="1.25.40.10:FF:000196">
    <property type="entry name" value="Pentatricopeptide repeat-containing protein At4g14850"/>
    <property type="match status" value="1"/>
</dbReference>
<dbReference type="GO" id="GO:0008270">
    <property type="term" value="F:zinc ion binding"/>
    <property type="evidence" value="ECO:0007669"/>
    <property type="project" value="InterPro"/>
</dbReference>
<organism evidence="5 6">
    <name type="scientific">Rosa chinensis</name>
    <name type="common">China rose</name>
    <dbReference type="NCBI Taxonomy" id="74649"/>
    <lineage>
        <taxon>Eukaryota</taxon>
        <taxon>Viridiplantae</taxon>
        <taxon>Streptophyta</taxon>
        <taxon>Embryophyta</taxon>
        <taxon>Tracheophyta</taxon>
        <taxon>Spermatophyta</taxon>
        <taxon>Magnoliopsida</taxon>
        <taxon>eudicotyledons</taxon>
        <taxon>Gunneridae</taxon>
        <taxon>Pentapetalae</taxon>
        <taxon>rosids</taxon>
        <taxon>fabids</taxon>
        <taxon>Rosales</taxon>
        <taxon>Rosaceae</taxon>
        <taxon>Rosoideae</taxon>
        <taxon>Rosoideae incertae sedis</taxon>
        <taxon>Rosa</taxon>
    </lineage>
</organism>
<gene>
    <name evidence="5" type="ORF">RchiOBHm_Chr3g0452611</name>
</gene>
<dbReference type="FunFam" id="1.25.40.10:FF:000366">
    <property type="entry name" value="Pentatricopeptide (PPR) repeat-containing protein"/>
    <property type="match status" value="1"/>
</dbReference>
<dbReference type="Pfam" id="PF20431">
    <property type="entry name" value="E_motif"/>
    <property type="match status" value="1"/>
</dbReference>
<feature type="repeat" description="PPR" evidence="3">
    <location>
        <begin position="412"/>
        <end position="446"/>
    </location>
</feature>
<feature type="repeat" description="PPR" evidence="3">
    <location>
        <begin position="311"/>
        <end position="345"/>
    </location>
</feature>
<feature type="repeat" description="PPR" evidence="3">
    <location>
        <begin position="210"/>
        <end position="244"/>
    </location>
</feature>
<dbReference type="OMA" id="KNWVSTE"/>
<dbReference type="InterPro" id="IPR046960">
    <property type="entry name" value="PPR_At4g14850-like_plant"/>
</dbReference>
<evidence type="ECO:0000313" key="5">
    <source>
        <dbReference type="EMBL" id="PRQ41975.1"/>
    </source>
</evidence>
<dbReference type="GO" id="GO:0003723">
    <property type="term" value="F:RNA binding"/>
    <property type="evidence" value="ECO:0007669"/>
    <property type="project" value="InterPro"/>
</dbReference>
<dbReference type="InterPro" id="IPR011990">
    <property type="entry name" value="TPR-like_helical_dom_sf"/>
</dbReference>
<dbReference type="InterPro" id="IPR046848">
    <property type="entry name" value="E_motif"/>
</dbReference>
<dbReference type="GO" id="GO:0009451">
    <property type="term" value="P:RNA modification"/>
    <property type="evidence" value="ECO:0007669"/>
    <property type="project" value="InterPro"/>
</dbReference>
<dbReference type="Pfam" id="PF20430">
    <property type="entry name" value="Eplus_motif"/>
    <property type="match status" value="1"/>
</dbReference>
<feature type="repeat" description="PPR" evidence="3">
    <location>
        <begin position="514"/>
        <end position="548"/>
    </location>
</feature>
<dbReference type="Pfam" id="PF01535">
    <property type="entry name" value="PPR"/>
    <property type="match status" value="1"/>
</dbReference>
<dbReference type="PANTHER" id="PTHR47926">
    <property type="entry name" value="PENTATRICOPEPTIDE REPEAT-CONTAINING PROTEIN"/>
    <property type="match status" value="1"/>
</dbReference>
<dbReference type="Gene3D" id="1.25.40.10">
    <property type="entry name" value="Tetratricopeptide repeat domain"/>
    <property type="match status" value="5"/>
</dbReference>
<name>A0A2P6R6B4_ROSCH</name>
<feature type="domain" description="DYW" evidence="4">
    <location>
        <begin position="729"/>
        <end position="821"/>
    </location>
</feature>
<dbReference type="FunFam" id="1.25.40.10:FF:000343">
    <property type="entry name" value="Pentatricopeptide repeat-containing protein At3g58590"/>
    <property type="match status" value="1"/>
</dbReference>
<dbReference type="NCBIfam" id="TIGR00756">
    <property type="entry name" value="PPR"/>
    <property type="match status" value="5"/>
</dbReference>
<dbReference type="Gramene" id="PRQ41975">
    <property type="protein sequence ID" value="PRQ41975"/>
    <property type="gene ID" value="RchiOBHm_Chr3g0452611"/>
</dbReference>
<dbReference type="InterPro" id="IPR002885">
    <property type="entry name" value="PPR_rpt"/>
</dbReference>
<evidence type="ECO:0000313" key="6">
    <source>
        <dbReference type="Proteomes" id="UP000238479"/>
    </source>
</evidence>
<sequence length="821" mass="92162">MRCLFLLLHRFVPNTPFKLSPSSSFSAYASSSSIKFPNFNQSQPKGQNFLSLLQRFSKNLIWVNSIHAQIITNALFTDQSLVSKLVRVYCDLGSLVYARHVFDECPHPKTFLYNSMIYGYLRNERYNEALELFRFMGSCNVEVDSYTCNYALKACMGLSDYDTGVEVMKKAVDKGVESNGFLGSSMINFLMKFGNVDEAQRCFDKMPERDVVCWNSMIGGYVQAGQFGKAFDLFHEMCDCGIRPSSVTMLSMIQVCIKTADFKLAKCVHGSIVGLGMSNEVSVLTSLVDMYSNIGDVLSACWVFETMPKRNLVSWNVMISGCVQNGMVHESFAFFGRLVANGVRFDSGTMVSLIQGCSQTPDLKGGKILHCCSLRRGFDLNPILSTATVDLYSKCGAVKQATFVFDRMEERNVITWTAMLVGLTQNGHAEEALKLFCQMQKEGVAANSVTLVSLVHSCAHLGSLKKGKSVHAHIIRQGHSFDIVNMTSLIDMYAKCGTIKYAERIFSNGSICRDVIVWNSMITSYGIHGHGQQALGMYRKMKEEGFEPNETSFLSLLTACSHSGLLEEGIKFFHSMERNHNIRLTEKHYASFVDLLSRAGRFEEAEALIEQMPFKPGSSVFEALLSGCQAHKNIELGLKTADRLLCIDSMNPSVYVVVSNIYAQARRWDDVNYIRNLMRTRGLRKTPGCSLIEVGNQVHTFFAGDNSHPNWAEIYQHLENIRVEVEASGYIPNTSSVLRNVDEPMKIRLLWGHSERLAIAFGLLSTPAGSLIRITKNLRVCVDCHNVTKLISKMMRRELIVRDANRFHHFVNGKCSCNDYW</sequence>
<dbReference type="SUPFAM" id="SSF81901">
    <property type="entry name" value="HCP-like"/>
    <property type="match status" value="1"/>
</dbReference>
<dbReference type="Pfam" id="PF14432">
    <property type="entry name" value="DYW_deaminase"/>
    <property type="match status" value="1"/>
</dbReference>
<protein>
    <submittedName>
        <fullName evidence="5">Putative tetratricopeptide-like helical domain, DYW domain-containing protein</fullName>
    </submittedName>
</protein>
<dbReference type="EMBL" id="PDCK01000041">
    <property type="protein sequence ID" value="PRQ41975.1"/>
    <property type="molecule type" value="Genomic_DNA"/>
</dbReference>
<evidence type="ECO:0000256" key="1">
    <source>
        <dbReference type="ARBA" id="ARBA00006643"/>
    </source>
</evidence>
<dbReference type="OrthoDB" id="185373at2759"/>
<dbReference type="Pfam" id="PF13041">
    <property type="entry name" value="PPR_2"/>
    <property type="match status" value="5"/>
</dbReference>
<keyword evidence="6" id="KW-1185">Reference proteome</keyword>
<accession>A0A2P6R6B4</accession>
<dbReference type="FunFam" id="1.25.40.10:FF:000031">
    <property type="entry name" value="Pentatricopeptide repeat-containing protein mitochondrial"/>
    <property type="match status" value="1"/>
</dbReference>
<reference evidence="5 6" key="1">
    <citation type="journal article" date="2018" name="Nat. Genet.">
        <title>The Rosa genome provides new insights in the design of modern roses.</title>
        <authorList>
            <person name="Bendahmane M."/>
        </authorList>
    </citation>
    <scope>NUCLEOTIDE SEQUENCE [LARGE SCALE GENOMIC DNA]</scope>
    <source>
        <strain evidence="6">cv. Old Blush</strain>
    </source>
</reference>
<keyword evidence="2" id="KW-0677">Repeat</keyword>
<proteinExistence type="inferred from homology"/>